<dbReference type="PANTHER" id="PTHR34933:SF1">
    <property type="entry name" value="FLAGELLAR L-RING PROTEIN"/>
    <property type="match status" value="1"/>
</dbReference>
<evidence type="ECO:0000313" key="8">
    <source>
        <dbReference type="EMBL" id="SVB51717.1"/>
    </source>
</evidence>
<keyword evidence="3" id="KW-0732">Signal</keyword>
<dbReference type="GO" id="GO:0009427">
    <property type="term" value="C:bacterial-type flagellum basal body, distal rod, L ring"/>
    <property type="evidence" value="ECO:0007669"/>
    <property type="project" value="InterPro"/>
</dbReference>
<dbReference type="PRINTS" id="PR01008">
    <property type="entry name" value="FLGLRINGFLGH"/>
</dbReference>
<proteinExistence type="predicted"/>
<dbReference type="GO" id="GO:0003774">
    <property type="term" value="F:cytoskeletal motor activity"/>
    <property type="evidence" value="ECO:0007669"/>
    <property type="project" value="InterPro"/>
</dbReference>
<dbReference type="PANTHER" id="PTHR34933">
    <property type="entry name" value="FLAGELLAR L-RING PROTEIN"/>
    <property type="match status" value="1"/>
</dbReference>
<name>A0A382EPD4_9ZZZZ</name>
<evidence type="ECO:0000256" key="7">
    <source>
        <dbReference type="SAM" id="Phobius"/>
    </source>
</evidence>
<keyword evidence="7" id="KW-1133">Transmembrane helix</keyword>
<dbReference type="Pfam" id="PF02107">
    <property type="entry name" value="FlgH"/>
    <property type="match status" value="1"/>
</dbReference>
<accession>A0A382EPD4</accession>
<organism evidence="8">
    <name type="scientific">marine metagenome</name>
    <dbReference type="NCBI Taxonomy" id="408172"/>
    <lineage>
        <taxon>unclassified sequences</taxon>
        <taxon>metagenomes</taxon>
        <taxon>ecological metagenomes</taxon>
    </lineage>
</organism>
<dbReference type="GO" id="GO:0071973">
    <property type="term" value="P:bacterial-type flagellum-dependent cell motility"/>
    <property type="evidence" value="ECO:0007669"/>
    <property type="project" value="InterPro"/>
</dbReference>
<evidence type="ECO:0000256" key="4">
    <source>
        <dbReference type="ARBA" id="ARBA00023136"/>
    </source>
</evidence>
<keyword evidence="5" id="KW-0975">Bacterial flagellum</keyword>
<evidence type="ECO:0000256" key="5">
    <source>
        <dbReference type="ARBA" id="ARBA00023143"/>
    </source>
</evidence>
<evidence type="ECO:0008006" key="9">
    <source>
        <dbReference type="Google" id="ProtNLM"/>
    </source>
</evidence>
<comment type="subcellular location">
    <subcellularLocation>
        <location evidence="1">Bacterial flagellum</location>
    </subcellularLocation>
    <subcellularLocation>
        <location evidence="2">Cell outer membrane</location>
    </subcellularLocation>
</comment>
<dbReference type="InterPro" id="IPR000527">
    <property type="entry name" value="Flag_Lring"/>
</dbReference>
<dbReference type="EMBL" id="UINC01045222">
    <property type="protein sequence ID" value="SVB51717.1"/>
    <property type="molecule type" value="Genomic_DNA"/>
</dbReference>
<feature type="non-terminal residue" evidence="8">
    <location>
        <position position="1"/>
    </location>
</feature>
<protein>
    <recommendedName>
        <fullName evidence="9">Flagellar basal body L-ring protein FlgH</fullName>
    </recommendedName>
</protein>
<evidence type="ECO:0000256" key="1">
    <source>
        <dbReference type="ARBA" id="ARBA00004365"/>
    </source>
</evidence>
<keyword evidence="7" id="KW-0812">Transmembrane</keyword>
<feature type="transmembrane region" description="Helical" evidence="7">
    <location>
        <begin position="194"/>
        <end position="213"/>
    </location>
</feature>
<evidence type="ECO:0000256" key="3">
    <source>
        <dbReference type="ARBA" id="ARBA00022729"/>
    </source>
</evidence>
<dbReference type="AlphaFoldDB" id="A0A382EPD4"/>
<evidence type="ECO:0000256" key="6">
    <source>
        <dbReference type="ARBA" id="ARBA00023237"/>
    </source>
</evidence>
<dbReference type="GO" id="GO:0009279">
    <property type="term" value="C:cell outer membrane"/>
    <property type="evidence" value="ECO:0007669"/>
    <property type="project" value="UniProtKB-SubCell"/>
</dbReference>
<keyword evidence="6" id="KW-0998">Cell outer membrane</keyword>
<sequence length="214" mass="23399">ELKMVNQMMNLLLRGILFVVINSFLLGQMEDFSTTSIYSDIKAHRVGDLITVHIIESSNALRESKVNSSSATDMSMDGSVAGSLTDYLPLFGASSKISNTSDGSEGTEQKDQLTGRISATIIEENENGMFYIEGKRILEVNGEMNTIKLDGFIRERDISTNNTVFSYNIANANIIYSKGGTLENIVNPNKVQKWLTWGVGLGLLGLAFVGPIAF</sequence>
<evidence type="ECO:0000256" key="2">
    <source>
        <dbReference type="ARBA" id="ARBA00004442"/>
    </source>
</evidence>
<keyword evidence="4 7" id="KW-0472">Membrane</keyword>
<reference evidence="8" key="1">
    <citation type="submission" date="2018-05" db="EMBL/GenBank/DDBJ databases">
        <authorList>
            <person name="Lanie J.A."/>
            <person name="Ng W.-L."/>
            <person name="Kazmierczak K.M."/>
            <person name="Andrzejewski T.M."/>
            <person name="Davidsen T.M."/>
            <person name="Wayne K.J."/>
            <person name="Tettelin H."/>
            <person name="Glass J.I."/>
            <person name="Rusch D."/>
            <person name="Podicherti R."/>
            <person name="Tsui H.-C.T."/>
            <person name="Winkler M.E."/>
        </authorList>
    </citation>
    <scope>NUCLEOTIDE SEQUENCE</scope>
</reference>
<gene>
    <name evidence="8" type="ORF">METZ01_LOCUS204571</name>
</gene>